<dbReference type="InterPro" id="IPR013630">
    <property type="entry name" value="Methyltransf_Zn-bd_dom_put"/>
</dbReference>
<dbReference type="GO" id="GO:0008168">
    <property type="term" value="F:methyltransferase activity"/>
    <property type="evidence" value="ECO:0007669"/>
    <property type="project" value="UniProtKB-KW"/>
</dbReference>
<dbReference type="InterPro" id="IPR029063">
    <property type="entry name" value="SAM-dependent_MTases_sf"/>
</dbReference>
<evidence type="ECO:0000259" key="2">
    <source>
        <dbReference type="Pfam" id="PF08484"/>
    </source>
</evidence>
<feature type="domain" description="C-methyltransferase" evidence="2">
    <location>
        <begin position="281"/>
        <end position="437"/>
    </location>
</feature>
<dbReference type="InterPro" id="IPR038576">
    <property type="entry name" value="Methyltransf_Zn-bd_dom_put_sf"/>
</dbReference>
<dbReference type="RefSeq" id="WP_408169153.1">
    <property type="nucleotide sequence ID" value="NZ_JAQQFR010000011.1"/>
</dbReference>
<evidence type="ECO:0000313" key="3">
    <source>
        <dbReference type="EMBL" id="MFL9880073.1"/>
    </source>
</evidence>
<dbReference type="Proteomes" id="UP001629214">
    <property type="component" value="Unassembled WGS sequence"/>
</dbReference>
<proteinExistence type="predicted"/>
<dbReference type="EMBL" id="JAQQFR010000011">
    <property type="protein sequence ID" value="MFL9880073.1"/>
    <property type="molecule type" value="Genomic_DNA"/>
</dbReference>
<gene>
    <name evidence="3" type="ORF">PQR63_16860</name>
</gene>
<dbReference type="SUPFAM" id="SSF53335">
    <property type="entry name" value="S-adenosyl-L-methionine-dependent methyltransferases"/>
    <property type="match status" value="1"/>
</dbReference>
<name>A0ABW8ZB14_9BURK</name>
<organism evidence="3 4">
    <name type="scientific">Herbaspirillum rhizosphaerae</name>
    <dbReference type="NCBI Taxonomy" id="346179"/>
    <lineage>
        <taxon>Bacteria</taxon>
        <taxon>Pseudomonadati</taxon>
        <taxon>Pseudomonadota</taxon>
        <taxon>Betaproteobacteria</taxon>
        <taxon>Burkholderiales</taxon>
        <taxon>Oxalobacteraceae</taxon>
        <taxon>Herbaspirillum</taxon>
    </lineage>
</organism>
<feature type="domain" description="Methyltransferase putative zinc binding" evidence="1">
    <location>
        <begin position="40"/>
        <end position="101"/>
    </location>
</feature>
<dbReference type="PANTHER" id="PTHR43861:SF5">
    <property type="entry name" value="BLL5978 PROTEIN"/>
    <property type="match status" value="1"/>
</dbReference>
<protein>
    <submittedName>
        <fullName evidence="3">Class I SAM-dependent methyltransferase</fullName>
    </submittedName>
</protein>
<dbReference type="Pfam" id="PF08421">
    <property type="entry name" value="Methyltransf_13"/>
    <property type="match status" value="1"/>
</dbReference>
<dbReference type="GO" id="GO:0032259">
    <property type="term" value="P:methylation"/>
    <property type="evidence" value="ECO:0007669"/>
    <property type="project" value="UniProtKB-KW"/>
</dbReference>
<dbReference type="Gene3D" id="3.40.50.720">
    <property type="entry name" value="NAD(P)-binding Rossmann-like Domain"/>
    <property type="match status" value="1"/>
</dbReference>
<dbReference type="Pfam" id="PF08484">
    <property type="entry name" value="Methyltransf_14"/>
    <property type="match status" value="1"/>
</dbReference>
<reference evidence="3 4" key="1">
    <citation type="journal article" date="2024" name="Chem. Sci.">
        <title>Discovery of megapolipeptins by genome mining of a Burkholderiales bacteria collection.</title>
        <authorList>
            <person name="Paulo B.S."/>
            <person name="Recchia M.J.J."/>
            <person name="Lee S."/>
            <person name="Fergusson C.H."/>
            <person name="Romanowski S.B."/>
            <person name="Hernandez A."/>
            <person name="Krull N."/>
            <person name="Liu D.Y."/>
            <person name="Cavanagh H."/>
            <person name="Bos A."/>
            <person name="Gray C.A."/>
            <person name="Murphy B.T."/>
            <person name="Linington R.G."/>
            <person name="Eustaquio A.S."/>
        </authorList>
    </citation>
    <scope>NUCLEOTIDE SEQUENCE [LARGE SCALE GENOMIC DNA]</scope>
    <source>
        <strain evidence="3 4">RL21-008-BIB-B</strain>
    </source>
</reference>
<keyword evidence="3" id="KW-0808">Transferase</keyword>
<dbReference type="PANTHER" id="PTHR43861">
    <property type="entry name" value="TRANS-ACONITATE 2-METHYLTRANSFERASE-RELATED"/>
    <property type="match status" value="1"/>
</dbReference>
<keyword evidence="3" id="KW-0489">Methyltransferase</keyword>
<accession>A0ABW8ZB14</accession>
<evidence type="ECO:0000313" key="4">
    <source>
        <dbReference type="Proteomes" id="UP001629214"/>
    </source>
</evidence>
<dbReference type="Gene3D" id="6.20.50.110">
    <property type="entry name" value="Methyltransferase, zinc-binding domain"/>
    <property type="match status" value="1"/>
</dbReference>
<dbReference type="InterPro" id="IPR013691">
    <property type="entry name" value="MeTrfase_14"/>
</dbReference>
<dbReference type="Pfam" id="PF13489">
    <property type="entry name" value="Methyltransf_23"/>
    <property type="match status" value="1"/>
</dbReference>
<evidence type="ECO:0000259" key="1">
    <source>
        <dbReference type="Pfam" id="PF08421"/>
    </source>
</evidence>
<sequence>MGAGWQRCCCCRTLYPEPGSTNQSSDRKAMKQIIHRRTDCRACASEDLELVFALKPTPIGDDYVSQDRLDEIQPSYPIDLFMCKQCGLAQITDIIDPDVLYGNYIYVTQSSFGLNTHFQAYAENVVQRCKVAPGSLVMDLGSNDGTLLRSFKGLGMKVLGVEFAAHIAEQATASGIETIGKFFERDLATQIVASHGHSRIVTANNVFANIDDLRSWVDGINVLLAADGVFIFESYYLADLIDNMVFDFIYHEHLSSFSVKPMQALFASVGLELTAIERVATKGGSLRYFVQRPSGPMQKDGSVEKLLAEEESKGIYRKETYDTYTAKIEGLKQQTLQFLKQAKKENKTVAGFGASITGTTLIYHFEMGEYIDYLVDDNQAKQGRYSPGWHLPVLPSSAIYERKPDYVLVLAWRFAETFMQKHQEYLDQGGCFVVPLPEFKIIKK</sequence>
<dbReference type="Gene3D" id="3.40.50.150">
    <property type="entry name" value="Vaccinia Virus protein VP39"/>
    <property type="match status" value="1"/>
</dbReference>
<comment type="caution">
    <text evidence="3">The sequence shown here is derived from an EMBL/GenBank/DDBJ whole genome shotgun (WGS) entry which is preliminary data.</text>
</comment>
<keyword evidence="4" id="KW-1185">Reference proteome</keyword>